<dbReference type="Gene3D" id="3.30.1240.10">
    <property type="match status" value="1"/>
</dbReference>
<gene>
    <name evidence="1" type="ORF">bsdE14_27620</name>
</gene>
<dbReference type="Gene3D" id="3.40.50.1000">
    <property type="entry name" value="HAD superfamily/HAD-like"/>
    <property type="match status" value="1"/>
</dbReference>
<dbReference type="PROSITE" id="PS01228">
    <property type="entry name" value="COF_1"/>
    <property type="match status" value="1"/>
</dbReference>
<keyword evidence="2" id="KW-1185">Reference proteome</keyword>
<dbReference type="EMBL" id="BRXR01000001">
    <property type="protein sequence ID" value="GLC31352.1"/>
    <property type="molecule type" value="Genomic_DNA"/>
</dbReference>
<dbReference type="InterPro" id="IPR023214">
    <property type="entry name" value="HAD_sf"/>
</dbReference>
<accession>A0ABQ5N841</accession>
<dbReference type="InterPro" id="IPR036412">
    <property type="entry name" value="HAD-like_sf"/>
</dbReference>
<dbReference type="SFLD" id="SFLDG01140">
    <property type="entry name" value="C2.B:_Phosphomannomutase_and_P"/>
    <property type="match status" value="1"/>
</dbReference>
<dbReference type="SFLD" id="SFLDS00003">
    <property type="entry name" value="Haloacid_Dehalogenase"/>
    <property type="match status" value="1"/>
</dbReference>
<dbReference type="SUPFAM" id="SSF56784">
    <property type="entry name" value="HAD-like"/>
    <property type="match status" value="1"/>
</dbReference>
<protein>
    <submittedName>
        <fullName evidence="1">Haloacid dehalogenase</fullName>
    </submittedName>
</protein>
<dbReference type="InterPro" id="IPR006379">
    <property type="entry name" value="HAD-SF_hydro_IIB"/>
</dbReference>
<dbReference type="RefSeq" id="WP_264850635.1">
    <property type="nucleotide sequence ID" value="NZ_BRXR01000001.1"/>
</dbReference>
<sequence length="272" mass="30187">MYKLIALDMDGTLLSEDKTISKANFKAIQRAKAKGVKVVLATGRPINGIKKYLKELNLVEAGDYAVAYNGALVQRTKDGKIIADNPMNIEDLNYLYELSKKLKVHIHFLTESKCVTTEINEYSMVEATINEIPLEVADFSKIPLDTNVVKIMFVDEANYLSKVVEQLPSEVYDKYTVVRSAPYFLEFLNKKVNKGFGVGLLAENLGISHKEVICIGDAGNDIDMIKYAGLGVAMGNAFPEVKLIADYVTCTNEEDGVAKVINKFILEEEKVS</sequence>
<comment type="caution">
    <text evidence="1">The sequence shown here is derived from an EMBL/GenBank/DDBJ whole genome shotgun (WGS) entry which is preliminary data.</text>
</comment>
<dbReference type="NCBIfam" id="TIGR01484">
    <property type="entry name" value="HAD-SF-IIB"/>
    <property type="match status" value="1"/>
</dbReference>
<reference evidence="1 2" key="1">
    <citation type="journal article" date="2024" name="Int. J. Syst. Evol. Microbiol.">
        <title>Clostridium omnivorum sp. nov., isolated from anoxic soil under the treatment of reductive soil disinfestation.</title>
        <authorList>
            <person name="Ueki A."/>
            <person name="Tonouchi A."/>
            <person name="Kaku N."/>
            <person name="Honma S."/>
            <person name="Ueki K."/>
        </authorList>
    </citation>
    <scope>NUCLEOTIDE SEQUENCE [LARGE SCALE GENOMIC DNA]</scope>
    <source>
        <strain evidence="1 2">E14</strain>
    </source>
</reference>
<dbReference type="NCBIfam" id="NF007806">
    <property type="entry name" value="PRK10513.1"/>
    <property type="match status" value="1"/>
</dbReference>
<organism evidence="1 2">
    <name type="scientific">Clostridium omnivorum</name>
    <dbReference type="NCBI Taxonomy" id="1604902"/>
    <lineage>
        <taxon>Bacteria</taxon>
        <taxon>Bacillati</taxon>
        <taxon>Bacillota</taxon>
        <taxon>Clostridia</taxon>
        <taxon>Eubacteriales</taxon>
        <taxon>Clostridiaceae</taxon>
        <taxon>Clostridium</taxon>
    </lineage>
</organism>
<evidence type="ECO:0000313" key="1">
    <source>
        <dbReference type="EMBL" id="GLC31352.1"/>
    </source>
</evidence>
<dbReference type="PROSITE" id="PS01229">
    <property type="entry name" value="COF_2"/>
    <property type="match status" value="1"/>
</dbReference>
<dbReference type="CDD" id="cd07516">
    <property type="entry name" value="HAD_Pase"/>
    <property type="match status" value="1"/>
</dbReference>
<dbReference type="NCBIfam" id="TIGR00099">
    <property type="entry name" value="Cof-subfamily"/>
    <property type="match status" value="1"/>
</dbReference>
<dbReference type="Pfam" id="PF08282">
    <property type="entry name" value="Hydrolase_3"/>
    <property type="match status" value="1"/>
</dbReference>
<evidence type="ECO:0000313" key="2">
    <source>
        <dbReference type="Proteomes" id="UP001208567"/>
    </source>
</evidence>
<proteinExistence type="predicted"/>
<name>A0ABQ5N841_9CLOT</name>
<dbReference type="SFLD" id="SFLDG01144">
    <property type="entry name" value="C2.B.4:_PGP_Like"/>
    <property type="match status" value="1"/>
</dbReference>
<dbReference type="Proteomes" id="UP001208567">
    <property type="component" value="Unassembled WGS sequence"/>
</dbReference>
<dbReference type="PANTHER" id="PTHR10000:SF8">
    <property type="entry name" value="HAD SUPERFAMILY HYDROLASE-LIKE, TYPE 3"/>
    <property type="match status" value="1"/>
</dbReference>
<dbReference type="InterPro" id="IPR000150">
    <property type="entry name" value="Cof"/>
</dbReference>
<dbReference type="PANTHER" id="PTHR10000">
    <property type="entry name" value="PHOSPHOSERINE PHOSPHATASE"/>
    <property type="match status" value="1"/>
</dbReference>